<feature type="compositionally biased region" description="Polar residues" evidence="1">
    <location>
        <begin position="34"/>
        <end position="45"/>
    </location>
</feature>
<organism evidence="2 3">
    <name type="scientific">Ostreococcus tauri</name>
    <name type="common">Marine green alga</name>
    <dbReference type="NCBI Taxonomy" id="70448"/>
    <lineage>
        <taxon>Eukaryota</taxon>
        <taxon>Viridiplantae</taxon>
        <taxon>Chlorophyta</taxon>
        <taxon>Mamiellophyceae</taxon>
        <taxon>Mamiellales</taxon>
        <taxon>Bathycoccaceae</taxon>
        <taxon>Ostreococcus</taxon>
    </lineage>
</organism>
<feature type="region of interest" description="Disordered" evidence="1">
    <location>
        <begin position="1"/>
        <end position="74"/>
    </location>
</feature>
<dbReference type="STRING" id="70448.A0A096P949"/>
<reference evidence="2 3" key="2">
    <citation type="journal article" date="2014" name="BMC Genomics">
        <title>An improved genome of the model marine alga Ostreococcus tauri unfolds by assessing Illumina de novo assemblies.</title>
        <authorList>
            <person name="Blanc-Mathieu R."/>
            <person name="Verhelst B."/>
            <person name="Derelle E."/>
            <person name="Rombauts S."/>
            <person name="Bouget F.Y."/>
            <person name="Carre I."/>
            <person name="Chateau A."/>
            <person name="Eyre-Walker A."/>
            <person name="Grimsley N."/>
            <person name="Moreau H."/>
            <person name="Piegu B."/>
            <person name="Rivals E."/>
            <person name="Schackwitz W."/>
            <person name="Van de Peer Y."/>
            <person name="Piganeau G."/>
        </authorList>
    </citation>
    <scope>NUCLEOTIDE SEQUENCE [LARGE SCALE GENOMIC DNA]</scope>
    <source>
        <strain evidence="3">OTTH 0595 / CCAP 157/2 / RCC745</strain>
    </source>
</reference>
<feature type="compositionally biased region" description="Basic and acidic residues" evidence="1">
    <location>
        <begin position="47"/>
        <end position="73"/>
    </location>
</feature>
<dbReference type="Pfam" id="PF12239">
    <property type="entry name" value="DUF3605"/>
    <property type="match status" value="1"/>
</dbReference>
<reference evidence="3" key="1">
    <citation type="journal article" date="2006" name="Proc. Natl. Acad. Sci. U.S.A.">
        <title>Genome analysis of the smallest free-living eukaryote Ostreococcus tauri unveils many unique features.</title>
        <authorList>
            <person name="Derelle E."/>
            <person name="Ferraz C."/>
            <person name="Rombauts S."/>
            <person name="Rouze P."/>
            <person name="Worden A.Z."/>
            <person name="Robbens S."/>
            <person name="Partensky F."/>
            <person name="Degroeve S."/>
            <person name="Echeynie S."/>
            <person name="Cooke R."/>
            <person name="Saeys Y."/>
            <person name="Wuyts J."/>
            <person name="Jabbari K."/>
            <person name="Bowler C."/>
            <person name="Panaud O."/>
            <person name="Piegu B."/>
            <person name="Ball S.G."/>
            <person name="Ral J.-P."/>
            <person name="Bouget F.-Y."/>
            <person name="Piganeau G."/>
            <person name="De Baets B."/>
            <person name="Picard A."/>
            <person name="Delseny M."/>
            <person name="Demaille J."/>
            <person name="Van de Peer Y."/>
            <person name="Moreau H."/>
        </authorList>
    </citation>
    <scope>NUCLEOTIDE SEQUENCE [LARGE SCALE GENOMIC DNA]</scope>
    <source>
        <strain evidence="3">OTTH 0595 / CCAP 157/2 / RCC745</strain>
    </source>
</reference>
<dbReference type="InterPro" id="IPR022036">
    <property type="entry name" value="DUF3605"/>
</dbReference>
<protein>
    <submittedName>
        <fullName evidence="2">Unnamed product</fullName>
    </submittedName>
</protein>
<dbReference type="GeneID" id="9838209"/>
<comment type="caution">
    <text evidence="2">The sequence shown here is derived from an EMBL/GenBank/DDBJ whole genome shotgun (WGS) entry which is preliminary data.</text>
</comment>
<accession>A0A096P949</accession>
<evidence type="ECO:0000256" key="1">
    <source>
        <dbReference type="SAM" id="MobiDB-lite"/>
    </source>
</evidence>
<dbReference type="InParanoid" id="A0A096P949"/>
<evidence type="ECO:0000313" key="3">
    <source>
        <dbReference type="Proteomes" id="UP000009170"/>
    </source>
</evidence>
<gene>
    <name evidence="2" type="ORF">OT_ostta18g01170</name>
</gene>
<dbReference type="EMBL" id="CAID01000018">
    <property type="protein sequence ID" value="CEG00739.1"/>
    <property type="molecule type" value="Genomic_DNA"/>
</dbReference>
<dbReference type="KEGG" id="ota:OT_ostta18g01170"/>
<feature type="compositionally biased region" description="Basic and acidic residues" evidence="1">
    <location>
        <begin position="1"/>
        <end position="33"/>
    </location>
</feature>
<dbReference type="Proteomes" id="UP000009170">
    <property type="component" value="Unassembled WGS sequence"/>
</dbReference>
<dbReference type="RefSeq" id="XP_003084161.2">
    <property type="nucleotide sequence ID" value="XM_003084113.2"/>
</dbReference>
<sequence>MERDRVGDGKTRARDGAARGGCEGEGKRRREEPFSTSLKTSTSARATPERSETDRGTSVDACAEYRSRRRSEDVGSDGIVIDGASERERVEAKPPATLKLEYWTRDEETTRKKREHVDRLDDMFGYYGVEDHVERTVLRDADVNIETNMFPYETPRGVTHMTLWSRKEMTGSEIVRWTSAWLRVNRPRCVSWNFDMNENNSVDVPHYHVFTYEPPLERASGTRGAKRTRSCESVSDLTYVYDLSDEGETI</sequence>
<dbReference type="OrthoDB" id="498286at2759"/>
<evidence type="ECO:0000313" key="2">
    <source>
        <dbReference type="EMBL" id="CEG00739.1"/>
    </source>
</evidence>
<dbReference type="AlphaFoldDB" id="A0A096P949"/>
<name>A0A096P949_OSTTA</name>
<keyword evidence="3" id="KW-1185">Reference proteome</keyword>
<proteinExistence type="predicted"/>